<keyword evidence="7" id="KW-0436">Ligase</keyword>
<feature type="transmembrane region" description="Helical" evidence="5">
    <location>
        <begin position="6"/>
        <end position="36"/>
    </location>
</feature>
<dbReference type="GO" id="GO:0016874">
    <property type="term" value="F:ligase activity"/>
    <property type="evidence" value="ECO:0007669"/>
    <property type="project" value="UniProtKB-KW"/>
</dbReference>
<evidence type="ECO:0000313" key="8">
    <source>
        <dbReference type="Proteomes" id="UP000231701"/>
    </source>
</evidence>
<dbReference type="KEGG" id="maes:Ga0123461_1858"/>
<gene>
    <name evidence="7" type="ORF">Ga0123461_1858</name>
</gene>
<dbReference type="InterPro" id="IPR051533">
    <property type="entry name" value="WaaL-like"/>
</dbReference>
<dbReference type="OrthoDB" id="5292786at2"/>
<organism evidence="7 8">
    <name type="scientific">Mariprofundus aestuarium</name>
    <dbReference type="NCBI Taxonomy" id="1921086"/>
    <lineage>
        <taxon>Bacteria</taxon>
        <taxon>Pseudomonadati</taxon>
        <taxon>Pseudomonadota</taxon>
        <taxon>Candidatius Mariprofundia</taxon>
        <taxon>Mariprofundales</taxon>
        <taxon>Mariprofundaceae</taxon>
        <taxon>Mariprofundus</taxon>
    </lineage>
</organism>
<evidence type="ECO:0000256" key="4">
    <source>
        <dbReference type="ARBA" id="ARBA00023136"/>
    </source>
</evidence>
<sequence length="409" mass="45575">MILLCAAALVFPFSVAVTNIFLGAALALGLVSGVWWQGARECWSNHRLLSIIFCAYMVLLLLGLLWSLDLKWGLHVLGRHWFWLLLPIVVSISLDKKWRDLFLLSLSAGLAVNLVYCVLQMFGYVEVTTGGSNAENATGHIGHIGFGFVYGVWATWLLHLGLLWSGTQRLIVWGLAAWSYVMVFAAQGRSGYLIAVILMLSVCLKWVVDSRSWRIAVMFVAMAVLMLFVIALGSGKERLHGTWLAFTQTQYEAGLDWRDSSDNAILATQERFQMWKTSINIYLDNPVLGVGTGGFPVALDKMIAERRSASRSTAHPHNQYLLNLTRWGPLGLLLLCSLLYFWMREGWRMDWRELPMAPLIFLPALALAVHALSSTSVEEHFSAILAVLLLGTGLAGNRIQNEKGDCECN</sequence>
<feature type="transmembrane region" description="Helical" evidence="5">
    <location>
        <begin position="170"/>
        <end position="186"/>
    </location>
</feature>
<protein>
    <submittedName>
        <fullName evidence="7">O-antigen ligase</fullName>
    </submittedName>
</protein>
<feature type="transmembrane region" description="Helical" evidence="5">
    <location>
        <begin position="48"/>
        <end position="66"/>
    </location>
</feature>
<evidence type="ECO:0000313" key="7">
    <source>
        <dbReference type="EMBL" id="ATX80270.1"/>
    </source>
</evidence>
<feature type="transmembrane region" description="Helical" evidence="5">
    <location>
        <begin position="215"/>
        <end position="234"/>
    </location>
</feature>
<reference evidence="7 8" key="1">
    <citation type="submission" date="2016-12" db="EMBL/GenBank/DDBJ databases">
        <title>Isolation and genomic insights into novel planktonic Zetaproteobacteria from stratified waters of the Chesapeake Bay.</title>
        <authorList>
            <person name="McAllister S.M."/>
            <person name="Kato S."/>
            <person name="Chan C.S."/>
            <person name="Chiu B.K."/>
            <person name="Field E.K."/>
        </authorList>
    </citation>
    <scope>NUCLEOTIDE SEQUENCE [LARGE SCALE GENOMIC DNA]</scope>
    <source>
        <strain evidence="7 8">CP-5</strain>
    </source>
</reference>
<name>A0A2K8KZ22_MARES</name>
<dbReference type="PANTHER" id="PTHR37422">
    <property type="entry name" value="TEICHURONIC ACID BIOSYNTHESIS PROTEIN TUAE"/>
    <property type="match status" value="1"/>
</dbReference>
<feature type="transmembrane region" description="Helical" evidence="5">
    <location>
        <begin position="101"/>
        <end position="124"/>
    </location>
</feature>
<dbReference type="AlphaFoldDB" id="A0A2K8KZ22"/>
<feature type="transmembrane region" description="Helical" evidence="5">
    <location>
        <begin position="144"/>
        <end position="163"/>
    </location>
</feature>
<proteinExistence type="predicted"/>
<dbReference type="EMBL" id="CP018799">
    <property type="protein sequence ID" value="ATX80270.1"/>
    <property type="molecule type" value="Genomic_DNA"/>
</dbReference>
<evidence type="ECO:0000256" key="3">
    <source>
        <dbReference type="ARBA" id="ARBA00022989"/>
    </source>
</evidence>
<dbReference type="InterPro" id="IPR007016">
    <property type="entry name" value="O-antigen_ligase-rel_domated"/>
</dbReference>
<feature type="transmembrane region" description="Helical" evidence="5">
    <location>
        <begin position="72"/>
        <end position="94"/>
    </location>
</feature>
<dbReference type="Proteomes" id="UP000231701">
    <property type="component" value="Chromosome"/>
</dbReference>
<feature type="domain" description="O-antigen ligase-related" evidence="6">
    <location>
        <begin position="176"/>
        <end position="335"/>
    </location>
</feature>
<feature type="transmembrane region" description="Helical" evidence="5">
    <location>
        <begin position="324"/>
        <end position="342"/>
    </location>
</feature>
<keyword evidence="3 5" id="KW-1133">Transmembrane helix</keyword>
<evidence type="ECO:0000259" key="6">
    <source>
        <dbReference type="Pfam" id="PF04932"/>
    </source>
</evidence>
<comment type="subcellular location">
    <subcellularLocation>
        <location evidence="1">Membrane</location>
        <topology evidence="1">Multi-pass membrane protein</topology>
    </subcellularLocation>
</comment>
<feature type="transmembrane region" description="Helical" evidence="5">
    <location>
        <begin position="192"/>
        <end position="208"/>
    </location>
</feature>
<evidence type="ECO:0000256" key="2">
    <source>
        <dbReference type="ARBA" id="ARBA00022692"/>
    </source>
</evidence>
<dbReference type="Pfam" id="PF04932">
    <property type="entry name" value="Wzy_C"/>
    <property type="match status" value="1"/>
</dbReference>
<keyword evidence="4 5" id="KW-0472">Membrane</keyword>
<evidence type="ECO:0000256" key="5">
    <source>
        <dbReference type="SAM" id="Phobius"/>
    </source>
</evidence>
<keyword evidence="2 5" id="KW-0812">Transmembrane</keyword>
<evidence type="ECO:0000256" key="1">
    <source>
        <dbReference type="ARBA" id="ARBA00004141"/>
    </source>
</evidence>
<dbReference type="PANTHER" id="PTHR37422:SF13">
    <property type="entry name" value="LIPOPOLYSACCHARIDE BIOSYNTHESIS PROTEIN PA4999-RELATED"/>
    <property type="match status" value="1"/>
</dbReference>
<keyword evidence="8" id="KW-1185">Reference proteome</keyword>
<accession>A0A2K8KZ22</accession>
<dbReference type="GO" id="GO:0016020">
    <property type="term" value="C:membrane"/>
    <property type="evidence" value="ECO:0007669"/>
    <property type="project" value="UniProtKB-SubCell"/>
</dbReference>